<dbReference type="PANTHER" id="PTHR12631:SF10">
    <property type="entry name" value="BETA-XYLOSIDASE-LIKE PROTEIN-RELATED"/>
    <property type="match status" value="1"/>
</dbReference>
<dbReference type="InterPro" id="IPR000514">
    <property type="entry name" value="Glyco_hydro_39"/>
</dbReference>
<dbReference type="InterPro" id="IPR017853">
    <property type="entry name" value="GH"/>
</dbReference>
<evidence type="ECO:0000259" key="7">
    <source>
        <dbReference type="PROSITE" id="PS50853"/>
    </source>
</evidence>
<feature type="region of interest" description="Disordered" evidence="6">
    <location>
        <begin position="1"/>
        <end position="32"/>
    </location>
</feature>
<reference evidence="8 9" key="1">
    <citation type="submission" date="2019-02" db="EMBL/GenBank/DDBJ databases">
        <title>Kribbella capetownensis sp. nov. and Kribbella speibonae sp. nov., isolated from soil.</title>
        <authorList>
            <person name="Curtis S.M."/>
            <person name="Norton I."/>
            <person name="Everest G.J."/>
            <person name="Meyers P.R."/>
        </authorList>
    </citation>
    <scope>NUCLEOTIDE SEQUENCE [LARGE SCALE GENOMIC DNA]</scope>
    <source>
        <strain evidence="8 9">NRRL B-24813</strain>
    </source>
</reference>
<keyword evidence="3" id="KW-0326">Glycosidase</keyword>
<keyword evidence="2" id="KW-0378">Hydrolase</keyword>
<dbReference type="PROSITE" id="PS50853">
    <property type="entry name" value="FN3"/>
    <property type="match status" value="1"/>
</dbReference>
<dbReference type="Pfam" id="PF01229">
    <property type="entry name" value="Glyco_hydro_39"/>
    <property type="match status" value="2"/>
</dbReference>
<gene>
    <name evidence="8" type="ORF">E0H73_42445</name>
</gene>
<dbReference type="Gene3D" id="3.20.20.80">
    <property type="entry name" value="Glycosidases"/>
    <property type="match status" value="1"/>
</dbReference>
<evidence type="ECO:0000256" key="3">
    <source>
        <dbReference type="ARBA" id="ARBA00023295"/>
    </source>
</evidence>
<accession>A0A4V2M7W9</accession>
<dbReference type="Proteomes" id="UP000291144">
    <property type="component" value="Unassembled WGS sequence"/>
</dbReference>
<feature type="active site" description="Proton donor" evidence="5">
    <location>
        <position position="301"/>
    </location>
</feature>
<sequence length="603" mass="65471">MSTGTTVRENWEQHIASRSDERETVPVPQLPPPAGLTVVEGLGHVTLRWEPVEGAIGYLVHRAPAGSPHADLAPVDHLGGDVLSVPETWYVDTTGEPGTAYDYAVASVPTVTEHGEVGEPVTASAKPAGGSVPVVDLTVTMAADGTPLARPWQPMIGSERLSQLLCTDTSGGQVIGTELEAALRRVHDEIGVSTVRAHAILHDDLGVYREVDGEPAYDFSRIDEVYDKLLAIGLRPCVELGFMPRDLAGDPDRTVFEYGGIISPPKDWDRWSDLVGTLVRHLIDRYGADEVLHWDFEVWNEANLEVFWSSTRDEWMRLYDVTAAAVKAVDPRLAVGGPSSAAAGWVDELLEHTSRSGAPVDFVTTHTYGNSPLDLRPTLARYGSTARILWTEWGVTPTHFNPVNDSVSSATFLLHGMRSASGRLDALSYWVASDHFEELGRPPRLLHGGFGLITVGGIAKSRYHALHLLSRLGDTELPVEASGDGADGLVQAWASRHDDGSLSILVWNHTLDQSKAGGDSALRRTVRLHLQDGGTARVTRLDADHGDITTLADRIGVQDWPTDEQWDELRRADELVAEPVELTAGVLELDLPQPSAVLIQITV</sequence>
<dbReference type="InterPro" id="IPR003961">
    <property type="entry name" value="FN3_dom"/>
</dbReference>
<keyword evidence="4" id="KW-0624">Polysaccharide degradation</keyword>
<name>A0A4V2M7W9_9ACTN</name>
<evidence type="ECO:0000256" key="2">
    <source>
        <dbReference type="ARBA" id="ARBA00022801"/>
    </source>
</evidence>
<dbReference type="SUPFAM" id="SSF51011">
    <property type="entry name" value="Glycosyl hydrolase domain"/>
    <property type="match status" value="1"/>
</dbReference>
<dbReference type="PRINTS" id="PR00745">
    <property type="entry name" value="GLHYDRLASE39"/>
</dbReference>
<evidence type="ECO:0000313" key="9">
    <source>
        <dbReference type="Proteomes" id="UP000291144"/>
    </source>
</evidence>
<evidence type="ECO:0000256" key="1">
    <source>
        <dbReference type="ARBA" id="ARBA00008875"/>
    </source>
</evidence>
<dbReference type="InterPro" id="IPR036116">
    <property type="entry name" value="FN3_sf"/>
</dbReference>
<dbReference type="InterPro" id="IPR013783">
    <property type="entry name" value="Ig-like_fold"/>
</dbReference>
<evidence type="ECO:0000256" key="4">
    <source>
        <dbReference type="ARBA" id="ARBA00023326"/>
    </source>
</evidence>
<protein>
    <submittedName>
        <fullName evidence="8">Xylan 1,4-beta-xylosidase</fullName>
    </submittedName>
</protein>
<dbReference type="Gene3D" id="2.60.40.10">
    <property type="entry name" value="Immunoglobulins"/>
    <property type="match status" value="1"/>
</dbReference>
<comment type="caution">
    <text evidence="8">The sequence shown here is derived from an EMBL/GenBank/DDBJ whole genome shotgun (WGS) entry which is preliminary data.</text>
</comment>
<evidence type="ECO:0000313" key="8">
    <source>
        <dbReference type="EMBL" id="TCC49202.1"/>
    </source>
</evidence>
<feature type="compositionally biased region" description="Basic and acidic residues" evidence="6">
    <location>
        <begin position="9"/>
        <end position="24"/>
    </location>
</feature>
<dbReference type="EMBL" id="SJKB01000027">
    <property type="protein sequence ID" value="TCC49202.1"/>
    <property type="molecule type" value="Genomic_DNA"/>
</dbReference>
<dbReference type="AlphaFoldDB" id="A0A4V2M7W9"/>
<dbReference type="InterPro" id="IPR051923">
    <property type="entry name" value="Glycosyl_Hydrolase_39"/>
</dbReference>
<dbReference type="SUPFAM" id="SSF49265">
    <property type="entry name" value="Fibronectin type III"/>
    <property type="match status" value="1"/>
</dbReference>
<comment type="similarity">
    <text evidence="1">Belongs to the glycosyl hydrolase 39 family.</text>
</comment>
<dbReference type="PANTHER" id="PTHR12631">
    <property type="entry name" value="ALPHA-L-IDURONIDASE"/>
    <property type="match status" value="1"/>
</dbReference>
<organism evidence="8 9">
    <name type="scientific">Kribbella pittospori</name>
    <dbReference type="NCBI Taxonomy" id="722689"/>
    <lineage>
        <taxon>Bacteria</taxon>
        <taxon>Bacillati</taxon>
        <taxon>Actinomycetota</taxon>
        <taxon>Actinomycetes</taxon>
        <taxon>Propionibacteriales</taxon>
        <taxon>Kribbellaceae</taxon>
        <taxon>Kribbella</taxon>
    </lineage>
</organism>
<dbReference type="RefSeq" id="WP_131366445.1">
    <property type="nucleotide sequence ID" value="NZ_SJKB01000027.1"/>
</dbReference>
<proteinExistence type="inferred from homology"/>
<dbReference type="SUPFAM" id="SSF51445">
    <property type="entry name" value="(Trans)glycosidases"/>
    <property type="match status" value="1"/>
</dbReference>
<dbReference type="OrthoDB" id="5242547at2"/>
<dbReference type="Gene3D" id="2.60.40.1500">
    <property type="entry name" value="Glycosyl hydrolase domain, family 39"/>
    <property type="match status" value="1"/>
</dbReference>
<dbReference type="GO" id="GO:0000272">
    <property type="term" value="P:polysaccharide catabolic process"/>
    <property type="evidence" value="ECO:0007669"/>
    <property type="project" value="UniProtKB-KW"/>
</dbReference>
<dbReference type="GO" id="GO:0004553">
    <property type="term" value="F:hydrolase activity, hydrolyzing O-glycosyl compounds"/>
    <property type="evidence" value="ECO:0007669"/>
    <property type="project" value="InterPro"/>
</dbReference>
<evidence type="ECO:0000256" key="6">
    <source>
        <dbReference type="SAM" id="MobiDB-lite"/>
    </source>
</evidence>
<keyword evidence="4" id="KW-0119">Carbohydrate metabolism</keyword>
<dbReference type="InterPro" id="IPR049166">
    <property type="entry name" value="GH39_cat"/>
</dbReference>
<evidence type="ECO:0000256" key="5">
    <source>
        <dbReference type="PIRSR" id="PIRSR600514-1"/>
    </source>
</evidence>
<feature type="domain" description="Fibronectin type-III" evidence="7">
    <location>
        <begin position="32"/>
        <end position="128"/>
    </location>
</feature>
<keyword evidence="9" id="KW-1185">Reference proteome</keyword>